<dbReference type="EMBL" id="JABXBU010000011">
    <property type="protein sequence ID" value="KAF8791458.1"/>
    <property type="molecule type" value="Genomic_DNA"/>
</dbReference>
<keyword evidence="1" id="KW-1133">Transmembrane helix</keyword>
<protein>
    <submittedName>
        <fullName evidence="2">Uncharacterized protein</fullName>
    </submittedName>
</protein>
<proteinExistence type="predicted"/>
<name>A0A8T0FML2_ARGBR</name>
<keyword evidence="1" id="KW-0472">Membrane</keyword>
<evidence type="ECO:0000256" key="1">
    <source>
        <dbReference type="SAM" id="Phobius"/>
    </source>
</evidence>
<keyword evidence="1" id="KW-0812">Transmembrane</keyword>
<gene>
    <name evidence="2" type="ORF">HNY73_006317</name>
</gene>
<sequence length="361" mass="43017">MSEPTDSKLVIPFMPSLFHFSVVKVALILSKHIDAITGFILFKEMRRLGPKKFHEANYNSKINKAKEKLLIVPAHLRENVVQAILGMDAAVTEWHSDHEGLWRLKNIEEIFQWKSDGAIDRIKTMQQLVLKNDVDIVWKFYWACSYFLEESIKTLWAEMKVCDRWSIPGNPFTRFWVRRMQDGCGVQWIKDIPEYLQLSEEYPNCTFGAFFPFLQLQEREKFLSSITKTTNDDFLLCMYGATKEEEEQILKMEAFKLLVVYLNWPLQNFFLQIVEKMWPFIDYPVFEKVLHTIFSYKVKKQDFDYEQLLVDMFAKSPKDFKEKANASQYLSRQIYFCFESVRMRKKRYNANLKLNSKKKRN</sequence>
<comment type="caution">
    <text evidence="2">The sequence shown here is derived from an EMBL/GenBank/DDBJ whole genome shotgun (WGS) entry which is preliminary data.</text>
</comment>
<dbReference type="AlphaFoldDB" id="A0A8T0FML2"/>
<feature type="transmembrane region" description="Helical" evidence="1">
    <location>
        <begin position="20"/>
        <end position="42"/>
    </location>
</feature>
<dbReference type="OrthoDB" id="6413404at2759"/>
<keyword evidence="3" id="KW-1185">Reference proteome</keyword>
<evidence type="ECO:0000313" key="3">
    <source>
        <dbReference type="Proteomes" id="UP000807504"/>
    </source>
</evidence>
<organism evidence="2 3">
    <name type="scientific">Argiope bruennichi</name>
    <name type="common">Wasp spider</name>
    <name type="synonym">Aranea bruennichi</name>
    <dbReference type="NCBI Taxonomy" id="94029"/>
    <lineage>
        <taxon>Eukaryota</taxon>
        <taxon>Metazoa</taxon>
        <taxon>Ecdysozoa</taxon>
        <taxon>Arthropoda</taxon>
        <taxon>Chelicerata</taxon>
        <taxon>Arachnida</taxon>
        <taxon>Araneae</taxon>
        <taxon>Araneomorphae</taxon>
        <taxon>Entelegynae</taxon>
        <taxon>Araneoidea</taxon>
        <taxon>Araneidae</taxon>
        <taxon>Argiope</taxon>
    </lineage>
</organism>
<reference evidence="2" key="2">
    <citation type="submission" date="2020-06" db="EMBL/GenBank/DDBJ databases">
        <authorList>
            <person name="Sheffer M."/>
        </authorList>
    </citation>
    <scope>NUCLEOTIDE SEQUENCE</scope>
</reference>
<dbReference type="Proteomes" id="UP000807504">
    <property type="component" value="Unassembled WGS sequence"/>
</dbReference>
<reference evidence="2" key="1">
    <citation type="journal article" date="2020" name="bioRxiv">
        <title>Chromosome-level reference genome of the European wasp spider Argiope bruennichi: a resource for studies on range expansion and evolutionary adaptation.</title>
        <authorList>
            <person name="Sheffer M.M."/>
            <person name="Hoppe A."/>
            <person name="Krehenwinkel H."/>
            <person name="Uhl G."/>
            <person name="Kuss A.W."/>
            <person name="Jensen L."/>
            <person name="Jensen C."/>
            <person name="Gillespie R.G."/>
            <person name="Hoff K.J."/>
            <person name="Prost S."/>
        </authorList>
    </citation>
    <scope>NUCLEOTIDE SEQUENCE</scope>
</reference>
<accession>A0A8T0FML2</accession>
<evidence type="ECO:0000313" key="2">
    <source>
        <dbReference type="EMBL" id="KAF8791458.1"/>
    </source>
</evidence>